<organism evidence="2 3">
    <name type="scientific">Tupaia chinensis</name>
    <name type="common">Chinese tree shrew</name>
    <name type="synonym">Tupaia belangeri chinensis</name>
    <dbReference type="NCBI Taxonomy" id="246437"/>
    <lineage>
        <taxon>Eukaryota</taxon>
        <taxon>Metazoa</taxon>
        <taxon>Chordata</taxon>
        <taxon>Craniata</taxon>
        <taxon>Vertebrata</taxon>
        <taxon>Euteleostomi</taxon>
        <taxon>Mammalia</taxon>
        <taxon>Eutheria</taxon>
        <taxon>Euarchontoglires</taxon>
        <taxon>Scandentia</taxon>
        <taxon>Tupaiidae</taxon>
        <taxon>Tupaia</taxon>
    </lineage>
</organism>
<name>L9L848_TUPCH</name>
<reference evidence="3" key="2">
    <citation type="journal article" date="2013" name="Nat. Commun.">
        <title>Genome of the Chinese tree shrew.</title>
        <authorList>
            <person name="Fan Y."/>
            <person name="Huang Z.Y."/>
            <person name="Cao C.C."/>
            <person name="Chen C.S."/>
            <person name="Chen Y.X."/>
            <person name="Fan D.D."/>
            <person name="He J."/>
            <person name="Hou H.L."/>
            <person name="Hu L."/>
            <person name="Hu X.T."/>
            <person name="Jiang X.T."/>
            <person name="Lai R."/>
            <person name="Lang Y.S."/>
            <person name="Liang B."/>
            <person name="Liao S.G."/>
            <person name="Mu D."/>
            <person name="Ma Y.Y."/>
            <person name="Niu Y.Y."/>
            <person name="Sun X.Q."/>
            <person name="Xia J.Q."/>
            <person name="Xiao J."/>
            <person name="Xiong Z.Q."/>
            <person name="Xu L."/>
            <person name="Yang L."/>
            <person name="Zhang Y."/>
            <person name="Zhao W."/>
            <person name="Zhao X.D."/>
            <person name="Zheng Y.T."/>
            <person name="Zhou J.M."/>
            <person name="Zhu Y.B."/>
            <person name="Zhang G.J."/>
            <person name="Wang J."/>
            <person name="Yao Y.G."/>
        </authorList>
    </citation>
    <scope>NUCLEOTIDE SEQUENCE [LARGE SCALE GENOMIC DNA]</scope>
</reference>
<reference evidence="3" key="1">
    <citation type="submission" date="2012-07" db="EMBL/GenBank/DDBJ databases">
        <title>Genome of the Chinese tree shrew, a rising model animal genetically related to primates.</title>
        <authorList>
            <person name="Zhang G."/>
            <person name="Fan Y."/>
            <person name="Yao Y."/>
            <person name="Huang Z."/>
        </authorList>
    </citation>
    <scope>NUCLEOTIDE SEQUENCE [LARGE SCALE GENOMIC DNA]</scope>
</reference>
<protein>
    <submittedName>
        <fullName evidence="2">Uncharacterized protein</fullName>
    </submittedName>
</protein>
<dbReference type="AlphaFoldDB" id="L9L848"/>
<keyword evidence="3" id="KW-1185">Reference proteome</keyword>
<feature type="region of interest" description="Disordered" evidence="1">
    <location>
        <begin position="62"/>
        <end position="89"/>
    </location>
</feature>
<sequence length="218" mass="24330">MEGGMLQKRVPRRWHFHSNSTSGHEFSLLLLGPAKSLFIKIQFYTFREGPWCQNLCQGLETQGRRSKANTFRPPTRSSREPGERGGENGVSIWENSLPPMTGDGCAPRAEGPSSWVLRGPHRQRDKLAKVESGAWDVQSSGHLLPSAVIPSLWAPVSLSRELPNPCLTQRTSMSSQASGDVLSDMRNDKLSLRRVRIGLTLDYQALSSSFPYMPYEAF</sequence>
<dbReference type="Proteomes" id="UP000011518">
    <property type="component" value="Unassembled WGS sequence"/>
</dbReference>
<evidence type="ECO:0000313" key="2">
    <source>
        <dbReference type="EMBL" id="ELW71048.1"/>
    </source>
</evidence>
<dbReference type="InParanoid" id="L9L848"/>
<evidence type="ECO:0000256" key="1">
    <source>
        <dbReference type="SAM" id="MobiDB-lite"/>
    </source>
</evidence>
<accession>L9L848</accession>
<dbReference type="EMBL" id="KB320473">
    <property type="protein sequence ID" value="ELW71048.1"/>
    <property type="molecule type" value="Genomic_DNA"/>
</dbReference>
<gene>
    <name evidence="2" type="ORF">TREES_T100011487</name>
</gene>
<proteinExistence type="predicted"/>
<evidence type="ECO:0000313" key="3">
    <source>
        <dbReference type="Proteomes" id="UP000011518"/>
    </source>
</evidence>
<feature type="compositionally biased region" description="Basic and acidic residues" evidence="1">
    <location>
        <begin position="77"/>
        <end position="86"/>
    </location>
</feature>